<name>A0A6F8PRV1_9GAMM</name>
<sequence length="77" mass="8579">MMRLFGLFSLIIWLVIFIGLAIMFDWFNSREVARYTLAGAVELVDYLEQTGDGAQEVMGSMSDGAKDVKQGVEKAVE</sequence>
<dbReference type="EMBL" id="AP021889">
    <property type="protein sequence ID" value="BBP44764.1"/>
    <property type="molecule type" value="Genomic_DNA"/>
</dbReference>
<feature type="transmembrane region" description="Helical" evidence="2">
    <location>
        <begin position="6"/>
        <end position="27"/>
    </location>
</feature>
<dbReference type="Proteomes" id="UP000501726">
    <property type="component" value="Chromosome"/>
</dbReference>
<accession>A0A6F8PRV1</accession>
<feature type="region of interest" description="Disordered" evidence="1">
    <location>
        <begin position="57"/>
        <end position="77"/>
    </location>
</feature>
<dbReference type="AlphaFoldDB" id="A0A6F8PRV1"/>
<keyword evidence="2" id="KW-0472">Membrane</keyword>
<evidence type="ECO:0000313" key="3">
    <source>
        <dbReference type="EMBL" id="BBP44764.1"/>
    </source>
</evidence>
<evidence type="ECO:0000313" key="4">
    <source>
        <dbReference type="Proteomes" id="UP000501726"/>
    </source>
</evidence>
<evidence type="ECO:0000256" key="2">
    <source>
        <dbReference type="SAM" id="Phobius"/>
    </source>
</evidence>
<keyword evidence="2" id="KW-1133">Transmembrane helix</keyword>
<feature type="compositionally biased region" description="Basic and acidic residues" evidence="1">
    <location>
        <begin position="64"/>
        <end position="77"/>
    </location>
</feature>
<gene>
    <name evidence="3" type="ORF">THMIRHAS_01370</name>
</gene>
<reference evidence="4" key="1">
    <citation type="submission" date="2019-11" db="EMBL/GenBank/DDBJ databases">
        <title>Isolation and characterization of two novel species in the genus Thiomicrorhabdus.</title>
        <authorList>
            <person name="Mochizuki J."/>
            <person name="Kojima H."/>
            <person name="Fukui M."/>
        </authorList>
    </citation>
    <scope>NUCLEOTIDE SEQUENCE [LARGE SCALE GENOMIC DNA]</scope>
    <source>
        <strain evidence="4">aks77</strain>
    </source>
</reference>
<keyword evidence="4" id="KW-1185">Reference proteome</keyword>
<proteinExistence type="predicted"/>
<keyword evidence="2" id="KW-0812">Transmembrane</keyword>
<evidence type="ECO:0000256" key="1">
    <source>
        <dbReference type="SAM" id="MobiDB-lite"/>
    </source>
</evidence>
<dbReference type="RefSeq" id="WP_173269335.1">
    <property type="nucleotide sequence ID" value="NZ_AP021889.1"/>
</dbReference>
<organism evidence="3 4">
    <name type="scientific">Thiosulfatimonas sediminis</name>
    <dbReference type="NCBI Taxonomy" id="2675054"/>
    <lineage>
        <taxon>Bacteria</taxon>
        <taxon>Pseudomonadati</taxon>
        <taxon>Pseudomonadota</taxon>
        <taxon>Gammaproteobacteria</taxon>
        <taxon>Thiotrichales</taxon>
        <taxon>Piscirickettsiaceae</taxon>
        <taxon>Thiosulfatimonas</taxon>
    </lineage>
</organism>
<protein>
    <submittedName>
        <fullName evidence="3">Uncharacterized protein</fullName>
    </submittedName>
</protein>
<dbReference type="KEGG" id="tse:THMIRHAS_01370"/>